<evidence type="ECO:0000313" key="3">
    <source>
        <dbReference type="Proteomes" id="UP000315010"/>
    </source>
</evidence>
<proteinExistence type="predicted"/>
<feature type="transmembrane region" description="Helical" evidence="1">
    <location>
        <begin position="109"/>
        <end position="127"/>
    </location>
</feature>
<evidence type="ECO:0000313" key="2">
    <source>
        <dbReference type="EMBL" id="TWT78692.1"/>
    </source>
</evidence>
<organism evidence="2 3">
    <name type="scientific">Novipirellula herctigrandis</name>
    <dbReference type="NCBI Taxonomy" id="2527986"/>
    <lineage>
        <taxon>Bacteria</taxon>
        <taxon>Pseudomonadati</taxon>
        <taxon>Planctomycetota</taxon>
        <taxon>Planctomycetia</taxon>
        <taxon>Pirellulales</taxon>
        <taxon>Pirellulaceae</taxon>
        <taxon>Novipirellula</taxon>
    </lineage>
</organism>
<dbReference type="RefSeq" id="WP_146393742.1">
    <property type="nucleotide sequence ID" value="NZ_SJPJ01000001.1"/>
</dbReference>
<keyword evidence="1" id="KW-0812">Transmembrane</keyword>
<evidence type="ECO:0000256" key="1">
    <source>
        <dbReference type="SAM" id="Phobius"/>
    </source>
</evidence>
<keyword evidence="3" id="KW-1185">Reference proteome</keyword>
<name>A0A5C5YUH5_9BACT</name>
<dbReference type="Proteomes" id="UP000315010">
    <property type="component" value="Unassembled WGS sequence"/>
</dbReference>
<comment type="caution">
    <text evidence="2">The sequence shown here is derived from an EMBL/GenBank/DDBJ whole genome shotgun (WGS) entry which is preliminary data.</text>
</comment>
<gene>
    <name evidence="2" type="ORF">CA13_00880</name>
</gene>
<protein>
    <submittedName>
        <fullName evidence="2">Uncharacterized protein</fullName>
    </submittedName>
</protein>
<keyword evidence="1" id="KW-1133">Transmembrane helix</keyword>
<keyword evidence="1" id="KW-0472">Membrane</keyword>
<sequence length="160" mass="17764">MQRRTGGPFSRLLASLSPVPADHYRYPTDVTANLTQIVNPYEANAITEPRLKRLRFWWWPVLVGFAISPLNILLDMGYGIQVMPRSWLTFPLGRPLAAMGIDDGQGGGVLFGLQFITYALILAVANLNRGLLRGAACVISLHFLSCLTAEPLLDLLRWLT</sequence>
<dbReference type="EMBL" id="SJPJ01000001">
    <property type="protein sequence ID" value="TWT78692.1"/>
    <property type="molecule type" value="Genomic_DNA"/>
</dbReference>
<feature type="transmembrane region" description="Helical" evidence="1">
    <location>
        <begin position="56"/>
        <end position="74"/>
    </location>
</feature>
<accession>A0A5C5YUH5</accession>
<dbReference type="AlphaFoldDB" id="A0A5C5YUH5"/>
<reference evidence="2 3" key="1">
    <citation type="submission" date="2019-02" db="EMBL/GenBank/DDBJ databases">
        <title>Deep-cultivation of Planctomycetes and their phenomic and genomic characterization uncovers novel biology.</title>
        <authorList>
            <person name="Wiegand S."/>
            <person name="Jogler M."/>
            <person name="Boedeker C."/>
            <person name="Pinto D."/>
            <person name="Vollmers J."/>
            <person name="Rivas-Marin E."/>
            <person name="Kohn T."/>
            <person name="Peeters S.H."/>
            <person name="Heuer A."/>
            <person name="Rast P."/>
            <person name="Oberbeckmann S."/>
            <person name="Bunk B."/>
            <person name="Jeske O."/>
            <person name="Meyerdierks A."/>
            <person name="Storesund J.E."/>
            <person name="Kallscheuer N."/>
            <person name="Luecker S."/>
            <person name="Lage O.M."/>
            <person name="Pohl T."/>
            <person name="Merkel B.J."/>
            <person name="Hornburger P."/>
            <person name="Mueller R.-W."/>
            <person name="Bruemmer F."/>
            <person name="Labrenz M."/>
            <person name="Spormann A.M."/>
            <person name="Op Den Camp H."/>
            <person name="Overmann J."/>
            <person name="Amann R."/>
            <person name="Jetten M.S.M."/>
            <person name="Mascher T."/>
            <person name="Medema M.H."/>
            <person name="Devos D.P."/>
            <person name="Kaster A.-K."/>
            <person name="Ovreas L."/>
            <person name="Rohde M."/>
            <person name="Galperin M.Y."/>
            <person name="Jogler C."/>
        </authorList>
    </citation>
    <scope>NUCLEOTIDE SEQUENCE [LARGE SCALE GENOMIC DNA]</scope>
    <source>
        <strain evidence="2 3">CA13</strain>
    </source>
</reference>